<reference evidence="2" key="1">
    <citation type="submission" date="2019-08" db="EMBL/GenBank/DDBJ databases">
        <authorList>
            <person name="Kucharzyk K."/>
            <person name="Murdoch R.W."/>
            <person name="Higgins S."/>
            <person name="Loffler F."/>
        </authorList>
    </citation>
    <scope>NUCLEOTIDE SEQUENCE</scope>
</reference>
<dbReference type="EMBL" id="VSSQ01032869">
    <property type="protein sequence ID" value="MPM84274.1"/>
    <property type="molecule type" value="Genomic_DNA"/>
</dbReference>
<dbReference type="GO" id="GO:0005506">
    <property type="term" value="F:iron ion binding"/>
    <property type="evidence" value="ECO:0007669"/>
    <property type="project" value="InterPro"/>
</dbReference>
<dbReference type="GO" id="GO:0008901">
    <property type="term" value="F:ferredoxin hydrogenase activity"/>
    <property type="evidence" value="ECO:0007669"/>
    <property type="project" value="InterPro"/>
</dbReference>
<dbReference type="InterPro" id="IPR003149">
    <property type="entry name" value="Fe_hydrogenase_ssu"/>
</dbReference>
<evidence type="ECO:0000313" key="2">
    <source>
        <dbReference type="EMBL" id="MPM84274.1"/>
    </source>
</evidence>
<organism evidence="2">
    <name type="scientific">bioreactor metagenome</name>
    <dbReference type="NCBI Taxonomy" id="1076179"/>
    <lineage>
        <taxon>unclassified sequences</taxon>
        <taxon>metagenomes</taxon>
        <taxon>ecological metagenomes</taxon>
    </lineage>
</organism>
<proteinExistence type="predicted"/>
<dbReference type="InterPro" id="IPR036991">
    <property type="entry name" value="Fe_hydrogenase_ssu_sf"/>
</dbReference>
<dbReference type="AlphaFoldDB" id="A0A645D4M9"/>
<dbReference type="GO" id="GO:0009055">
    <property type="term" value="F:electron transfer activity"/>
    <property type="evidence" value="ECO:0007669"/>
    <property type="project" value="InterPro"/>
</dbReference>
<dbReference type="InterPro" id="IPR008953">
    <property type="entry name" value="Fe_hydrogenase_HydB"/>
</dbReference>
<name>A0A645D4M9_9ZZZZ</name>
<accession>A0A645D4M9</accession>
<dbReference type="Gene3D" id="4.10.260.20">
    <property type="entry name" value="Iron hydrogenase, small subunit"/>
    <property type="match status" value="1"/>
</dbReference>
<gene>
    <name evidence="2" type="ORF">SDC9_131345</name>
</gene>
<dbReference type="SUPFAM" id="SSF48674">
    <property type="entry name" value="Fe-only hydrogenase smaller subunit"/>
    <property type="match status" value="1"/>
</dbReference>
<protein>
    <recommendedName>
        <fullName evidence="1">Iron hydrogenase small subunit domain-containing protein</fullName>
    </recommendedName>
</protein>
<dbReference type="GO" id="GO:0042597">
    <property type="term" value="C:periplasmic space"/>
    <property type="evidence" value="ECO:0007669"/>
    <property type="project" value="InterPro"/>
</dbReference>
<sequence length="40" mass="4544">MNPYIQALYQDYLGEAGSYKAHEILHVTGLMSEPVDCEKE</sequence>
<feature type="domain" description="Iron hydrogenase small subunit" evidence="1">
    <location>
        <begin position="2"/>
        <end position="28"/>
    </location>
</feature>
<dbReference type="GO" id="GO:0051536">
    <property type="term" value="F:iron-sulfur cluster binding"/>
    <property type="evidence" value="ECO:0007669"/>
    <property type="project" value="InterPro"/>
</dbReference>
<comment type="caution">
    <text evidence="2">The sequence shown here is derived from an EMBL/GenBank/DDBJ whole genome shotgun (WGS) entry which is preliminary data.</text>
</comment>
<evidence type="ECO:0000259" key="1">
    <source>
        <dbReference type="Pfam" id="PF02256"/>
    </source>
</evidence>
<dbReference type="Pfam" id="PF02256">
    <property type="entry name" value="Fe_hyd_SSU"/>
    <property type="match status" value="1"/>
</dbReference>